<feature type="domain" description="AB hydrolase-1" evidence="2">
    <location>
        <begin position="34"/>
        <end position="284"/>
    </location>
</feature>
<dbReference type="AlphaFoldDB" id="A0A4Q7VXT7"/>
<gene>
    <name evidence="3" type="ORF">EV670_1965</name>
</gene>
<proteinExistence type="predicted"/>
<dbReference type="PANTHER" id="PTHR43329">
    <property type="entry name" value="EPOXIDE HYDROLASE"/>
    <property type="match status" value="1"/>
</dbReference>
<accession>A0A4Q7VXT7</accession>
<dbReference type="Pfam" id="PF00561">
    <property type="entry name" value="Abhydrolase_1"/>
    <property type="match status" value="1"/>
</dbReference>
<name>A0A4Q7VXT7_9BURK</name>
<evidence type="ECO:0000313" key="4">
    <source>
        <dbReference type="Proteomes" id="UP000293671"/>
    </source>
</evidence>
<dbReference type="InterPro" id="IPR029058">
    <property type="entry name" value="AB_hydrolase_fold"/>
</dbReference>
<keyword evidence="1" id="KW-0378">Hydrolase</keyword>
<dbReference type="InterPro" id="IPR000073">
    <property type="entry name" value="AB_hydrolase_1"/>
</dbReference>
<dbReference type="SUPFAM" id="SSF53474">
    <property type="entry name" value="alpha/beta-Hydrolases"/>
    <property type="match status" value="1"/>
</dbReference>
<sequence>MAESTWFEGFETRQVPVADGIELFARTGGRHDAPPLLLLHGYPETHALWQRIARRLADRFCLVVPDLRGYGASSKPAGAPDHANYSKRAMATDVLALMRGLGHERFFVAGHDRGGRVAHRLALDHPDAVLKLSVIDIVPTLTMYERTDMAFASAYYHWFYLIQPQPLPEKQIGADPGWYLRWTLSGWGSKSLDYIEPQALADYERGFCNTAGIHAACEDYRAAASIDLEHDRASRAAQQRVQCPLQVLWGERGVVARLFDPLADWRAACDGPVSGRALAAGHFIPEELPEQTAQQLADFFLS</sequence>
<dbReference type="Gene3D" id="3.40.50.1820">
    <property type="entry name" value="alpha/beta hydrolase"/>
    <property type="match status" value="1"/>
</dbReference>
<organism evidence="3 4">
    <name type="scientific">Rivibacter subsaxonicus</name>
    <dbReference type="NCBI Taxonomy" id="457575"/>
    <lineage>
        <taxon>Bacteria</taxon>
        <taxon>Pseudomonadati</taxon>
        <taxon>Pseudomonadota</taxon>
        <taxon>Betaproteobacteria</taxon>
        <taxon>Burkholderiales</taxon>
        <taxon>Rivibacter</taxon>
    </lineage>
</organism>
<reference evidence="3 4" key="1">
    <citation type="submission" date="2019-02" db="EMBL/GenBank/DDBJ databases">
        <title>Genomic Encyclopedia of Type Strains, Phase IV (KMG-IV): sequencing the most valuable type-strain genomes for metagenomic binning, comparative biology and taxonomic classification.</title>
        <authorList>
            <person name="Goeker M."/>
        </authorList>
    </citation>
    <scope>NUCLEOTIDE SEQUENCE [LARGE SCALE GENOMIC DNA]</scope>
    <source>
        <strain evidence="3 4">DSM 19570</strain>
    </source>
</reference>
<evidence type="ECO:0000256" key="1">
    <source>
        <dbReference type="ARBA" id="ARBA00022801"/>
    </source>
</evidence>
<protein>
    <submittedName>
        <fullName evidence="3">Haloacetate dehalogenase</fullName>
    </submittedName>
</protein>
<dbReference type="PRINTS" id="PR00111">
    <property type="entry name" value="ABHYDROLASE"/>
</dbReference>
<evidence type="ECO:0000313" key="3">
    <source>
        <dbReference type="EMBL" id="RZU01249.1"/>
    </source>
</evidence>
<dbReference type="PRINTS" id="PR00412">
    <property type="entry name" value="EPOXHYDRLASE"/>
</dbReference>
<keyword evidence="4" id="KW-1185">Reference proteome</keyword>
<evidence type="ECO:0000259" key="2">
    <source>
        <dbReference type="Pfam" id="PF00561"/>
    </source>
</evidence>
<dbReference type="Proteomes" id="UP000293671">
    <property type="component" value="Unassembled WGS sequence"/>
</dbReference>
<dbReference type="RefSeq" id="WP_130431650.1">
    <property type="nucleotide sequence ID" value="NZ_SHKP01000005.1"/>
</dbReference>
<dbReference type="EMBL" id="SHKP01000005">
    <property type="protein sequence ID" value="RZU01249.1"/>
    <property type="molecule type" value="Genomic_DNA"/>
</dbReference>
<comment type="caution">
    <text evidence="3">The sequence shown here is derived from an EMBL/GenBank/DDBJ whole genome shotgun (WGS) entry which is preliminary data.</text>
</comment>
<dbReference type="InterPro" id="IPR000639">
    <property type="entry name" value="Epox_hydrolase-like"/>
</dbReference>
<dbReference type="GO" id="GO:0016787">
    <property type="term" value="F:hydrolase activity"/>
    <property type="evidence" value="ECO:0007669"/>
    <property type="project" value="UniProtKB-KW"/>
</dbReference>
<dbReference type="OrthoDB" id="9780765at2"/>